<evidence type="ECO:0000256" key="5">
    <source>
        <dbReference type="ARBA" id="ARBA00022771"/>
    </source>
</evidence>
<evidence type="ECO:0000313" key="13">
    <source>
        <dbReference type="Proteomes" id="UP001601521"/>
    </source>
</evidence>
<dbReference type="InterPro" id="IPR004421">
    <property type="entry name" value="Carbamoyltransferase_HypF"/>
</dbReference>
<evidence type="ECO:0000259" key="10">
    <source>
        <dbReference type="PROSITE" id="PS51160"/>
    </source>
</evidence>
<evidence type="ECO:0000256" key="8">
    <source>
        <dbReference type="PIRNR" id="PIRNR006256"/>
    </source>
</evidence>
<dbReference type="EC" id="6.2.-.-" evidence="8"/>
<name>A0ABW6NGK5_9NOCA</name>
<dbReference type="InterPro" id="IPR041440">
    <property type="entry name" value="HypF_C"/>
</dbReference>
<gene>
    <name evidence="12" type="primary">hypF</name>
    <name evidence="12" type="ORF">ACFYTH_13055</name>
</gene>
<protein>
    <recommendedName>
        <fullName evidence="8">Carbamoyltransferase</fullName>
        <ecNumber evidence="8">6.2.-.-</ecNumber>
    </recommendedName>
</protein>
<evidence type="ECO:0000256" key="3">
    <source>
        <dbReference type="ARBA" id="ARBA00022598"/>
    </source>
</evidence>
<evidence type="ECO:0000256" key="6">
    <source>
        <dbReference type="ARBA" id="ARBA00022833"/>
    </source>
</evidence>
<accession>A0ABW6NGK5</accession>
<keyword evidence="6" id="KW-0862">Zinc</keyword>
<keyword evidence="4" id="KW-0479">Metal-binding</keyword>
<keyword evidence="9" id="KW-0378">Hydrolase</keyword>
<dbReference type="PANTHER" id="PTHR42959:SF1">
    <property type="entry name" value="CARBAMOYLTRANSFERASE HYPF"/>
    <property type="match status" value="1"/>
</dbReference>
<evidence type="ECO:0000313" key="12">
    <source>
        <dbReference type="EMBL" id="MFF0454288.1"/>
    </source>
</evidence>
<dbReference type="Pfam" id="PF17788">
    <property type="entry name" value="HypF_C"/>
    <property type="match status" value="1"/>
</dbReference>
<dbReference type="Gene3D" id="3.30.110.120">
    <property type="match status" value="1"/>
</dbReference>
<reference evidence="12 13" key="1">
    <citation type="submission" date="2024-10" db="EMBL/GenBank/DDBJ databases">
        <title>The Natural Products Discovery Center: Release of the First 8490 Sequenced Strains for Exploring Actinobacteria Biosynthetic Diversity.</title>
        <authorList>
            <person name="Kalkreuter E."/>
            <person name="Kautsar S.A."/>
            <person name="Yang D."/>
            <person name="Bader C.D."/>
            <person name="Teijaro C.N."/>
            <person name="Fluegel L."/>
            <person name="Davis C.M."/>
            <person name="Simpson J.R."/>
            <person name="Lauterbach L."/>
            <person name="Steele A.D."/>
            <person name="Gui C."/>
            <person name="Meng S."/>
            <person name="Li G."/>
            <person name="Viehrig K."/>
            <person name="Ye F."/>
            <person name="Su P."/>
            <person name="Kiefer A.F."/>
            <person name="Nichols A."/>
            <person name="Cepeda A.J."/>
            <person name="Yan W."/>
            <person name="Fan B."/>
            <person name="Jiang Y."/>
            <person name="Adhikari A."/>
            <person name="Zheng C.-J."/>
            <person name="Schuster L."/>
            <person name="Cowan T.M."/>
            <person name="Smanski M.J."/>
            <person name="Chevrette M.G."/>
            <person name="De Carvalho L.P.S."/>
            <person name="Shen B."/>
        </authorList>
    </citation>
    <scope>NUCLEOTIDE SEQUENCE [LARGE SCALE GENOMIC DNA]</scope>
    <source>
        <strain evidence="12 13">NPDC004550</strain>
    </source>
</reference>
<comment type="caution">
    <text evidence="12">The sequence shown here is derived from an EMBL/GenBank/DDBJ whole genome shotgun (WGS) entry which is preliminary data.</text>
</comment>
<dbReference type="Pfam" id="PF22521">
    <property type="entry name" value="HypF_C_2"/>
    <property type="match status" value="1"/>
</dbReference>
<dbReference type="PROSITE" id="PS00150">
    <property type="entry name" value="ACYLPHOSPHATASE_1"/>
    <property type="match status" value="1"/>
</dbReference>
<dbReference type="SUPFAM" id="SSF54975">
    <property type="entry name" value="Acylphosphatase/BLUF domain-like"/>
    <property type="match status" value="1"/>
</dbReference>
<feature type="domain" description="YrdC-like" evidence="11">
    <location>
        <begin position="228"/>
        <end position="417"/>
    </location>
</feature>
<dbReference type="InterPro" id="IPR055128">
    <property type="entry name" value="HypF_C_2"/>
</dbReference>
<feature type="domain" description="Acylphosphatase-like" evidence="10">
    <location>
        <begin position="38"/>
        <end position="124"/>
    </location>
</feature>
<dbReference type="InterPro" id="IPR017968">
    <property type="entry name" value="Acylphosphatase_CS"/>
</dbReference>
<comment type="catalytic activity">
    <reaction evidence="7">
        <text>C-terminal L-cysteinyl-[HypE protein] + carbamoyl phosphate + ATP + H2O = C-terminal S-carboxamide-L-cysteinyl-[HypE protein] + AMP + phosphate + diphosphate + H(+)</text>
        <dbReference type="Rhea" id="RHEA:55636"/>
        <dbReference type="Rhea" id="RHEA-COMP:14247"/>
        <dbReference type="Rhea" id="RHEA-COMP:14392"/>
        <dbReference type="ChEBI" id="CHEBI:15377"/>
        <dbReference type="ChEBI" id="CHEBI:15378"/>
        <dbReference type="ChEBI" id="CHEBI:30616"/>
        <dbReference type="ChEBI" id="CHEBI:33019"/>
        <dbReference type="ChEBI" id="CHEBI:43474"/>
        <dbReference type="ChEBI" id="CHEBI:58228"/>
        <dbReference type="ChEBI" id="CHEBI:76913"/>
        <dbReference type="ChEBI" id="CHEBI:139126"/>
        <dbReference type="ChEBI" id="CHEBI:456215"/>
    </reaction>
</comment>
<comment type="similarity">
    <text evidence="2 8">Belongs to the carbamoyltransferase HypF family.</text>
</comment>
<dbReference type="InterPro" id="IPR006070">
    <property type="entry name" value="Sua5-like_dom"/>
</dbReference>
<dbReference type="Gene3D" id="3.30.420.360">
    <property type="match status" value="1"/>
</dbReference>
<dbReference type="InterPro" id="IPR011125">
    <property type="entry name" value="Znf_HypF"/>
</dbReference>
<dbReference type="InterPro" id="IPR001792">
    <property type="entry name" value="Acylphosphatase-like_dom"/>
</dbReference>
<comment type="catalytic activity">
    <reaction evidence="9">
        <text>an acyl phosphate + H2O = a carboxylate + phosphate + H(+)</text>
        <dbReference type="Rhea" id="RHEA:14965"/>
        <dbReference type="ChEBI" id="CHEBI:15377"/>
        <dbReference type="ChEBI" id="CHEBI:15378"/>
        <dbReference type="ChEBI" id="CHEBI:29067"/>
        <dbReference type="ChEBI" id="CHEBI:43474"/>
        <dbReference type="ChEBI" id="CHEBI:59918"/>
        <dbReference type="EC" id="3.6.1.7"/>
    </reaction>
</comment>
<dbReference type="RefSeq" id="WP_387251120.1">
    <property type="nucleotide sequence ID" value="NZ_JBIALX010000004.1"/>
</dbReference>
<dbReference type="NCBIfam" id="TIGR00143">
    <property type="entry name" value="hypF"/>
    <property type="match status" value="1"/>
</dbReference>
<keyword evidence="5" id="KW-0863">Zinc-finger</keyword>
<keyword evidence="13" id="KW-1185">Reference proteome</keyword>
<evidence type="ECO:0000256" key="7">
    <source>
        <dbReference type="ARBA" id="ARBA00048220"/>
    </source>
</evidence>
<evidence type="ECO:0000256" key="9">
    <source>
        <dbReference type="PROSITE-ProRule" id="PRU00520"/>
    </source>
</evidence>
<evidence type="ECO:0000256" key="4">
    <source>
        <dbReference type="ARBA" id="ARBA00022723"/>
    </source>
</evidence>
<dbReference type="InterPro" id="IPR051060">
    <property type="entry name" value="Carbamoyltrans_HypF-like"/>
</dbReference>
<evidence type="ECO:0000256" key="2">
    <source>
        <dbReference type="ARBA" id="ARBA00008097"/>
    </source>
</evidence>
<organism evidence="12 13">
    <name type="scientific">Nocardia africana</name>
    <dbReference type="NCBI Taxonomy" id="134964"/>
    <lineage>
        <taxon>Bacteria</taxon>
        <taxon>Bacillati</taxon>
        <taxon>Actinomycetota</taxon>
        <taxon>Actinomycetes</taxon>
        <taxon>Mycobacteriales</taxon>
        <taxon>Nocardiaceae</taxon>
        <taxon>Nocardia</taxon>
    </lineage>
</organism>
<dbReference type="Pfam" id="PF07503">
    <property type="entry name" value="zf-HYPF"/>
    <property type="match status" value="2"/>
</dbReference>
<dbReference type="Pfam" id="PF01300">
    <property type="entry name" value="Sua5_yciO_yrdC"/>
    <property type="match status" value="1"/>
</dbReference>
<dbReference type="PROSITE" id="PS51160">
    <property type="entry name" value="ACYLPHOSPHATASE_3"/>
    <property type="match status" value="1"/>
</dbReference>
<evidence type="ECO:0000259" key="11">
    <source>
        <dbReference type="PROSITE" id="PS51163"/>
    </source>
</evidence>
<dbReference type="EMBL" id="JBIALX010000004">
    <property type="protein sequence ID" value="MFF0454288.1"/>
    <property type="molecule type" value="Genomic_DNA"/>
</dbReference>
<proteinExistence type="inferred from homology"/>
<dbReference type="InterPro" id="IPR017945">
    <property type="entry name" value="DHBP_synth_RibB-like_a/b_dom"/>
</dbReference>
<dbReference type="PROSITE" id="PS51163">
    <property type="entry name" value="YRDC"/>
    <property type="match status" value="1"/>
</dbReference>
<feature type="active site" evidence="9">
    <location>
        <position position="71"/>
    </location>
</feature>
<dbReference type="Gene3D" id="3.30.420.40">
    <property type="match status" value="1"/>
</dbReference>
<dbReference type="InterPro" id="IPR036046">
    <property type="entry name" value="Acylphosphatase-like_dom_sf"/>
</dbReference>
<comment type="pathway">
    <text evidence="1">Protein modification; [NiFe] hydrogenase maturation.</text>
</comment>
<dbReference type="PANTHER" id="PTHR42959">
    <property type="entry name" value="CARBAMOYLTRANSFERASE"/>
    <property type="match status" value="1"/>
</dbReference>
<dbReference type="Proteomes" id="UP001601521">
    <property type="component" value="Unassembled WGS sequence"/>
</dbReference>
<dbReference type="SUPFAM" id="SSF55821">
    <property type="entry name" value="YrdC/RibB"/>
    <property type="match status" value="1"/>
</dbReference>
<keyword evidence="3 12" id="KW-0436">Ligase</keyword>
<feature type="active site" evidence="9">
    <location>
        <position position="53"/>
    </location>
</feature>
<dbReference type="GO" id="GO:0016874">
    <property type="term" value="F:ligase activity"/>
    <property type="evidence" value="ECO:0007669"/>
    <property type="project" value="UniProtKB-KW"/>
</dbReference>
<dbReference type="Gene3D" id="3.90.870.50">
    <property type="match status" value="1"/>
</dbReference>
<dbReference type="PIRSF" id="PIRSF006256">
    <property type="entry name" value="CMPcnvr_hdrg_mat"/>
    <property type="match status" value="1"/>
</dbReference>
<sequence length="788" mass="82488">MSTEAGRAVGTEAGRVVGTEAGRVVGTEPAVAGGGRARCRLVVRGVVQGVGFRPFVYSTAAELALTGSVSNDSDGVIVDIEGTPGALAEFTDRVRRHPPPLAVVDSVERTDLPVRGGTGFHIAGTTRGSGRTLASPDVAICADCARELADPADRRYRHPFITCTNCGPRFTIIASLPYDRERTSMADFAMCERCAHEYHDPGDRRFHAQPIACPDCGPTLRYSGPGTGDPVAAARKTLREGGIVAVKGIGGYHLACAADDEDAVTRLRARKRRGAKPFAVMVADLAAARTLAHVDAAAAAVLSGPQRPIVLLPRRGRAPAESVAPGLRDLGVMLAYTPLHLLLFGLPGDPPGPPALVMTSANLGGEPLCYTDEDAARRLPELADAVLDHDRRILVPCDDSVVRLVDGIELPIRRSRGYAPLPLALPQESAPVLAVGADVKNTCAVAEGRYAWLSQHIGDMDDLATLRAFGAAERHLEELTGVRPVRLAVDAHPGYRSSAWARRAAAARPVHTVQHHHAHIAAVMGEHGLPGSSTVLGMAFDGTGFGPDGAIWGGEVLAAGYKGFRRLAHLAYVALPGGDASVHRPYRMALAHLHAAGIPWEESIASVAACPPAERRVLAHQLGTGLGCVPTSSMGRLFDAVASLAGVRQVVDYEAQAAIELEARSRDVDPGHGYRFALGASDPDGAVRMDPAPVLAAVVADIAAGAGADVVGARFHVAVAELVAALARRFGEPGVPVALSGGVFQNALLLSLSRKMLRDEGFQIITHHRVPPNDGGLAFGQLLAAGAR</sequence>
<evidence type="ECO:0000256" key="1">
    <source>
        <dbReference type="ARBA" id="ARBA00004711"/>
    </source>
</evidence>
<dbReference type="Pfam" id="PF00708">
    <property type="entry name" value="Acylphosphatase"/>
    <property type="match status" value="1"/>
</dbReference>